<feature type="compositionally biased region" description="Acidic residues" evidence="1">
    <location>
        <begin position="775"/>
        <end position="804"/>
    </location>
</feature>
<sequence>KGPLRLLDLPVDILREIINQLPHTNDLTSLALCHSILHSLTIPCIYSRFDIVWPDTNTQTEPRTGVDALTYGLATLVMHEEVFGEAPWQRARAVEPQTNNDSKHPYPLKRRRRGNYYAQYTKKFSLGNGPLEYVQEYLITKEGGKMLGTLVALAVARMRNLETFVWDMPTGVLRDVWLALSSLADRDDGQDCRLERIWIRWHDNSQLDMLNAVPPPPTLPLNNIAPQNGAHGSGIANPQPAVIVQAASQFLVSHVMERVEHPTFSVLPPLKSLSVLDIDELPYLDEMSVLIARSQHRLRELRIGIAGQAEDREWVQVWEGESLQQVDYTSDGDFQPKISNSRLGGILGILVGRVYNMRNNSNTAKPSTRIPRSPDEIRPLRPSSEIFADAVSQQLPESSSSADSDESNAASQSNFTPKAAVYPNTPAQKAIPLRTLRSTPREARLRGPYLDGKLKLEILELERVPLCVSILQHAIDWSILSSLTLLNCQNHDQLWKSLRHIYSPLKPPKSHMSPLNAASPYSTPRRTSVPRCTEYSLNLKKIHTNTASLSLINFIKDTLPPNSLEVFFLQESRVPASTTVPIEAIYRGVVRRHRTSLKKLMIDSSDPRGSTDYSTTNARWRRWMLNREIITFITSGRMPVLRELGFTIDYKDWHFFLQHLPSIPHVRSIYIPHVADHPHGSNSDPRELALQIVDIVALRPDIELCYVGIASKCFEILENKSHNYDLRNNSPDGGNSNDGGPGNEPLILDEEDDDADPGEDDDEEDEMGIGGIQTADDDVTQSESEEEFQDDDDDEEFGSDAEEDGIGRDRGPKLRLREILFYDDKVAVFRARHGRL</sequence>
<comment type="caution">
    <text evidence="2">The sequence shown here is derived from an EMBL/GenBank/DDBJ whole genome shotgun (WGS) entry which is preliminary data.</text>
</comment>
<name>A0A9P4MA44_9PEZI</name>
<dbReference type="AlphaFoldDB" id="A0A9P4MA44"/>
<evidence type="ECO:0008006" key="4">
    <source>
        <dbReference type="Google" id="ProtNLM"/>
    </source>
</evidence>
<dbReference type="Proteomes" id="UP000799772">
    <property type="component" value="Unassembled WGS sequence"/>
</dbReference>
<proteinExistence type="predicted"/>
<evidence type="ECO:0000313" key="2">
    <source>
        <dbReference type="EMBL" id="KAF2100017.1"/>
    </source>
</evidence>
<gene>
    <name evidence="2" type="ORF">NA57DRAFT_26310</name>
</gene>
<feature type="compositionally biased region" description="Acidic residues" evidence="1">
    <location>
        <begin position="747"/>
        <end position="767"/>
    </location>
</feature>
<feature type="region of interest" description="Disordered" evidence="1">
    <location>
        <begin position="508"/>
        <end position="527"/>
    </location>
</feature>
<reference evidence="2" key="1">
    <citation type="journal article" date="2020" name="Stud. Mycol.">
        <title>101 Dothideomycetes genomes: a test case for predicting lifestyles and emergence of pathogens.</title>
        <authorList>
            <person name="Haridas S."/>
            <person name="Albert R."/>
            <person name="Binder M."/>
            <person name="Bloem J."/>
            <person name="Labutti K."/>
            <person name="Salamov A."/>
            <person name="Andreopoulos B."/>
            <person name="Baker S."/>
            <person name="Barry K."/>
            <person name="Bills G."/>
            <person name="Bluhm B."/>
            <person name="Cannon C."/>
            <person name="Castanera R."/>
            <person name="Culley D."/>
            <person name="Daum C."/>
            <person name="Ezra D."/>
            <person name="Gonzalez J."/>
            <person name="Henrissat B."/>
            <person name="Kuo A."/>
            <person name="Liang C."/>
            <person name="Lipzen A."/>
            <person name="Lutzoni F."/>
            <person name="Magnuson J."/>
            <person name="Mondo S."/>
            <person name="Nolan M."/>
            <person name="Ohm R."/>
            <person name="Pangilinan J."/>
            <person name="Park H.-J."/>
            <person name="Ramirez L."/>
            <person name="Alfaro M."/>
            <person name="Sun H."/>
            <person name="Tritt A."/>
            <person name="Yoshinaga Y."/>
            <person name="Zwiers L.-H."/>
            <person name="Turgeon B."/>
            <person name="Goodwin S."/>
            <person name="Spatafora J."/>
            <person name="Crous P."/>
            <person name="Grigoriev I."/>
        </authorList>
    </citation>
    <scope>NUCLEOTIDE SEQUENCE</scope>
    <source>
        <strain evidence="2">CBS 133067</strain>
    </source>
</reference>
<feature type="region of interest" description="Disordered" evidence="1">
    <location>
        <begin position="392"/>
        <end position="433"/>
    </location>
</feature>
<evidence type="ECO:0000256" key="1">
    <source>
        <dbReference type="SAM" id="MobiDB-lite"/>
    </source>
</evidence>
<protein>
    <recommendedName>
        <fullName evidence="4">F-box domain-containing protein</fullName>
    </recommendedName>
</protein>
<dbReference type="OrthoDB" id="3199516at2759"/>
<keyword evidence="3" id="KW-1185">Reference proteome</keyword>
<organism evidence="2 3">
    <name type="scientific">Rhizodiscina lignyota</name>
    <dbReference type="NCBI Taxonomy" id="1504668"/>
    <lineage>
        <taxon>Eukaryota</taxon>
        <taxon>Fungi</taxon>
        <taxon>Dikarya</taxon>
        <taxon>Ascomycota</taxon>
        <taxon>Pezizomycotina</taxon>
        <taxon>Dothideomycetes</taxon>
        <taxon>Pleosporomycetidae</taxon>
        <taxon>Aulographales</taxon>
        <taxon>Rhizodiscinaceae</taxon>
        <taxon>Rhizodiscina</taxon>
    </lineage>
</organism>
<feature type="non-terminal residue" evidence="2">
    <location>
        <position position="836"/>
    </location>
</feature>
<dbReference type="EMBL" id="ML978125">
    <property type="protein sequence ID" value="KAF2100017.1"/>
    <property type="molecule type" value="Genomic_DNA"/>
</dbReference>
<feature type="compositionally biased region" description="Low complexity" evidence="1">
    <location>
        <begin position="397"/>
        <end position="414"/>
    </location>
</feature>
<feature type="region of interest" description="Disordered" evidence="1">
    <location>
        <begin position="727"/>
        <end position="812"/>
    </location>
</feature>
<accession>A0A9P4MA44</accession>
<evidence type="ECO:0000313" key="3">
    <source>
        <dbReference type="Proteomes" id="UP000799772"/>
    </source>
</evidence>
<feature type="non-terminal residue" evidence="2">
    <location>
        <position position="1"/>
    </location>
</feature>